<dbReference type="Proteomes" id="UP000642748">
    <property type="component" value="Unassembled WGS sequence"/>
</dbReference>
<dbReference type="Pfam" id="PF04655">
    <property type="entry name" value="APH_6_hur"/>
    <property type="match status" value="1"/>
</dbReference>
<name>A0A8J3R0D2_9ACTN</name>
<evidence type="ECO:0000313" key="1">
    <source>
        <dbReference type="EMBL" id="GIH20670.1"/>
    </source>
</evidence>
<reference evidence="1" key="1">
    <citation type="submission" date="2021-01" db="EMBL/GenBank/DDBJ databases">
        <title>Whole genome shotgun sequence of Rugosimonospora africana NBRC 104875.</title>
        <authorList>
            <person name="Komaki H."/>
            <person name="Tamura T."/>
        </authorList>
    </citation>
    <scope>NUCLEOTIDE SEQUENCE</scope>
    <source>
        <strain evidence="1">NBRC 104875</strain>
    </source>
</reference>
<keyword evidence="2" id="KW-1185">Reference proteome</keyword>
<dbReference type="GO" id="GO:0016773">
    <property type="term" value="F:phosphotransferase activity, alcohol group as acceptor"/>
    <property type="evidence" value="ECO:0007669"/>
    <property type="project" value="InterPro"/>
</dbReference>
<dbReference type="Gene3D" id="3.90.1200.10">
    <property type="match status" value="1"/>
</dbReference>
<comment type="caution">
    <text evidence="1">The sequence shown here is derived from an EMBL/GenBank/DDBJ whole genome shotgun (WGS) entry which is preliminary data.</text>
</comment>
<protein>
    <recommendedName>
        <fullName evidence="3">Streptomycin 6-kinase</fullName>
    </recommendedName>
</protein>
<dbReference type="InterPro" id="IPR006748">
    <property type="entry name" value="NH2Glyco/OHUrea_AB-resist_kin"/>
</dbReference>
<proteinExistence type="predicted"/>
<dbReference type="EMBL" id="BONZ01000102">
    <property type="protein sequence ID" value="GIH20670.1"/>
    <property type="molecule type" value="Genomic_DNA"/>
</dbReference>
<dbReference type="AlphaFoldDB" id="A0A8J3R0D2"/>
<accession>A0A8J3R0D2</accession>
<organism evidence="1 2">
    <name type="scientific">Rugosimonospora africana</name>
    <dbReference type="NCBI Taxonomy" id="556532"/>
    <lineage>
        <taxon>Bacteria</taxon>
        <taxon>Bacillati</taxon>
        <taxon>Actinomycetota</taxon>
        <taxon>Actinomycetes</taxon>
        <taxon>Micromonosporales</taxon>
        <taxon>Micromonosporaceae</taxon>
        <taxon>Rugosimonospora</taxon>
    </lineage>
</organism>
<evidence type="ECO:0008006" key="3">
    <source>
        <dbReference type="Google" id="ProtNLM"/>
    </source>
</evidence>
<dbReference type="InterPro" id="IPR011009">
    <property type="entry name" value="Kinase-like_dom_sf"/>
</dbReference>
<sequence length="319" mass="34413">MNQRPIEVPTWVRQKATHLGARGEQWLAGLADLVAALERDWSIAVEQPLTGGSASYVARVRAAGGGHAVVKVALPGEDVASQVRTIEDAAGRGYVGIIAYDLDRGAMLLESLGPSMAQLGLAPERAIVLLCETLREAWRMPRPAVATELRVNETVGPPNKARALGEMVAQLWEPLGRPCSERVVTEALRCAERRSAAHDPHRCVVVHGDPHPGNALRVVGPRPGAGSGFVFVDPDGFLAEPAYDLGVVLRDWGPQLLAAPSASVLARRYCRLLADETGVDEDSIWEWGFLERVSTGLYATDFGAHDLGRRFLETAELLV</sequence>
<gene>
    <name evidence="1" type="ORF">Raf01_88420</name>
</gene>
<dbReference type="SUPFAM" id="SSF56112">
    <property type="entry name" value="Protein kinase-like (PK-like)"/>
    <property type="match status" value="1"/>
</dbReference>
<dbReference type="GO" id="GO:0019748">
    <property type="term" value="P:secondary metabolic process"/>
    <property type="evidence" value="ECO:0007669"/>
    <property type="project" value="InterPro"/>
</dbReference>
<dbReference type="RefSeq" id="WP_203924092.1">
    <property type="nucleotide sequence ID" value="NZ_BONZ01000102.1"/>
</dbReference>
<evidence type="ECO:0000313" key="2">
    <source>
        <dbReference type="Proteomes" id="UP000642748"/>
    </source>
</evidence>